<reference evidence="1" key="1">
    <citation type="submission" date="2021-09" db="EMBL/GenBank/DDBJ databases">
        <authorList>
            <consortium name="AG Swart"/>
            <person name="Singh M."/>
            <person name="Singh A."/>
            <person name="Seah K."/>
            <person name="Emmerich C."/>
        </authorList>
    </citation>
    <scope>NUCLEOTIDE SEQUENCE</scope>
    <source>
        <strain evidence="1">ATCC30299</strain>
    </source>
</reference>
<sequence length="144" mass="16589">MNPHSPSLDTISSWLEKSIELSKATSYRNINRSLVQHEENKVNKKRNLAVIRGFEDRSLFGQYDRYREIGEIAEESISKLQDLAHEVDYATIKEPKLHFFKNKLAKLISNHSKTLGLLNGLKQSELFSTLSRMIEDENDKPKSA</sequence>
<dbReference type="Proteomes" id="UP001162131">
    <property type="component" value="Unassembled WGS sequence"/>
</dbReference>
<evidence type="ECO:0000313" key="2">
    <source>
        <dbReference type="Proteomes" id="UP001162131"/>
    </source>
</evidence>
<dbReference type="AlphaFoldDB" id="A0AAU9ISJ6"/>
<protein>
    <submittedName>
        <fullName evidence="1">Uncharacterized protein</fullName>
    </submittedName>
</protein>
<proteinExistence type="predicted"/>
<dbReference type="EMBL" id="CAJZBQ010000006">
    <property type="protein sequence ID" value="CAG9312475.1"/>
    <property type="molecule type" value="Genomic_DNA"/>
</dbReference>
<gene>
    <name evidence="1" type="ORF">BSTOLATCC_MIC6578</name>
</gene>
<evidence type="ECO:0000313" key="1">
    <source>
        <dbReference type="EMBL" id="CAG9312475.1"/>
    </source>
</evidence>
<comment type="caution">
    <text evidence="1">The sequence shown here is derived from an EMBL/GenBank/DDBJ whole genome shotgun (WGS) entry which is preliminary data.</text>
</comment>
<organism evidence="1 2">
    <name type="scientific">Blepharisma stoltei</name>
    <dbReference type="NCBI Taxonomy" id="1481888"/>
    <lineage>
        <taxon>Eukaryota</taxon>
        <taxon>Sar</taxon>
        <taxon>Alveolata</taxon>
        <taxon>Ciliophora</taxon>
        <taxon>Postciliodesmatophora</taxon>
        <taxon>Heterotrichea</taxon>
        <taxon>Heterotrichida</taxon>
        <taxon>Blepharismidae</taxon>
        <taxon>Blepharisma</taxon>
    </lineage>
</organism>
<keyword evidence="2" id="KW-1185">Reference proteome</keyword>
<accession>A0AAU9ISJ6</accession>
<name>A0AAU9ISJ6_9CILI</name>